<evidence type="ECO:0000256" key="1">
    <source>
        <dbReference type="SAM" id="MobiDB-lite"/>
    </source>
</evidence>
<dbReference type="EMBL" id="AP022602">
    <property type="protein sequence ID" value="BBY96339.1"/>
    <property type="molecule type" value="Genomic_DNA"/>
</dbReference>
<evidence type="ECO:0000313" key="3">
    <source>
        <dbReference type="Proteomes" id="UP000465785"/>
    </source>
</evidence>
<evidence type="ECO:0000313" key="2">
    <source>
        <dbReference type="EMBL" id="BBY96339.1"/>
    </source>
</evidence>
<accession>A0A9W4FIJ9</accession>
<feature type="region of interest" description="Disordered" evidence="1">
    <location>
        <begin position="129"/>
        <end position="152"/>
    </location>
</feature>
<dbReference type="KEGG" id="mgau:MGALJ_60080"/>
<proteinExistence type="predicted"/>
<sequence>MCPKASPRLLTRQGTGTGVVVTGETGAASLADGAAGGTVAGDRGVPALPAGTVVGTAGATAGAGGPVGTGVPAAVPGVVAGVGATPGVVPSAGGNGVPALPGSGVPKLVVGKGLSGLLAGAGAMGVSPSGDSAASAGAMSCERPGFKTGPGR</sequence>
<gene>
    <name evidence="2" type="ORF">MGALJ_60080</name>
</gene>
<feature type="compositionally biased region" description="Low complexity" evidence="1">
    <location>
        <begin position="129"/>
        <end position="140"/>
    </location>
</feature>
<reference evidence="2 3" key="1">
    <citation type="journal article" date="2019" name="Emerg. Microbes Infect.">
        <title>Comprehensive subspecies identification of 175 nontuberculous mycobacteria species based on 7547 genomic profiles.</title>
        <authorList>
            <person name="Matsumoto Y."/>
            <person name="Kinjo T."/>
            <person name="Motooka D."/>
            <person name="Nabeya D."/>
            <person name="Jung N."/>
            <person name="Uechi K."/>
            <person name="Horii T."/>
            <person name="Iida T."/>
            <person name="Fujita J."/>
            <person name="Nakamura S."/>
        </authorList>
    </citation>
    <scope>NUCLEOTIDE SEQUENCE [LARGE SCALE GENOMIC DNA]</scope>
    <source>
        <strain evidence="2 3">JCM 6399</strain>
        <plasmid evidence="2">pJCM6399</plasmid>
    </source>
</reference>
<name>A0A9W4FIJ9_9MYCO</name>
<keyword evidence="3" id="KW-1185">Reference proteome</keyword>
<keyword evidence="2" id="KW-0614">Plasmid</keyword>
<dbReference type="AlphaFoldDB" id="A0A9W4FIJ9"/>
<protein>
    <submittedName>
        <fullName evidence="2">Uncharacterized protein</fullName>
    </submittedName>
</protein>
<organism evidence="2 3">
    <name type="scientific">Mycobacterium gallinarum</name>
    <dbReference type="NCBI Taxonomy" id="39689"/>
    <lineage>
        <taxon>Bacteria</taxon>
        <taxon>Bacillati</taxon>
        <taxon>Actinomycetota</taxon>
        <taxon>Actinomycetes</taxon>
        <taxon>Mycobacteriales</taxon>
        <taxon>Mycobacteriaceae</taxon>
        <taxon>Mycobacterium</taxon>
    </lineage>
</organism>
<geneLocation type="plasmid" evidence="2 3">
    <name>pJCM6399</name>
</geneLocation>
<dbReference type="Proteomes" id="UP000465785">
    <property type="component" value="Plasmid pJCM6399"/>
</dbReference>